<dbReference type="AlphaFoldDB" id="A0A7G1IFL3"/>
<dbReference type="SUPFAM" id="SSF52922">
    <property type="entry name" value="TK C-terminal domain-like"/>
    <property type="match status" value="1"/>
</dbReference>
<evidence type="ECO:0000256" key="2">
    <source>
        <dbReference type="ARBA" id="ARBA00023002"/>
    </source>
</evidence>
<accession>A0A7G1IFL3</accession>
<dbReference type="InterPro" id="IPR009014">
    <property type="entry name" value="Transketo_C/PFOR_II"/>
</dbReference>
<dbReference type="Pfam" id="PF02780">
    <property type="entry name" value="Transketolase_C"/>
    <property type="match status" value="1"/>
</dbReference>
<protein>
    <recommendedName>
        <fullName evidence="4">Transketolase C-terminal domain-containing protein</fullName>
    </recommendedName>
</protein>
<reference evidence="5 6" key="1">
    <citation type="submission" date="2020-07" db="EMBL/GenBank/DDBJ databases">
        <title>Mycobacterium kansasii (former subtype) with zoonotic potential isolated from diseased indoor pet cat, Japan.</title>
        <authorList>
            <person name="Fukano H."/>
            <person name="Terazono T."/>
            <person name="Hoshino Y."/>
        </authorList>
    </citation>
    <scope>NUCLEOTIDE SEQUENCE [LARGE SCALE GENOMIC DNA]</scope>
    <source>
        <strain evidence="5 6">Kuro-I</strain>
    </source>
</reference>
<sequence>MPLDVETVVESVRRTTRAVVVHDAVQFGGPGAEIAAILQSELFGELVAPVERVGARFVPSPAAAALEAQVYPSPARIVAAVQRTLTRTESHG</sequence>
<dbReference type="InterPro" id="IPR033248">
    <property type="entry name" value="Transketolase_C"/>
</dbReference>
<dbReference type="Proteomes" id="UP000516380">
    <property type="component" value="Chromosome"/>
</dbReference>
<dbReference type="Gene3D" id="3.40.50.920">
    <property type="match status" value="1"/>
</dbReference>
<evidence type="ECO:0000313" key="6">
    <source>
        <dbReference type="Proteomes" id="UP000516380"/>
    </source>
</evidence>
<evidence type="ECO:0000259" key="4">
    <source>
        <dbReference type="Pfam" id="PF02780"/>
    </source>
</evidence>
<proteinExistence type="predicted"/>
<dbReference type="GO" id="GO:0016491">
    <property type="term" value="F:oxidoreductase activity"/>
    <property type="evidence" value="ECO:0007669"/>
    <property type="project" value="UniProtKB-KW"/>
</dbReference>
<dbReference type="PANTHER" id="PTHR43257:SF2">
    <property type="entry name" value="PYRUVATE DEHYDROGENASE E1 COMPONENT SUBUNIT BETA"/>
    <property type="match status" value="1"/>
</dbReference>
<keyword evidence="6" id="KW-1185">Reference proteome</keyword>
<evidence type="ECO:0000256" key="3">
    <source>
        <dbReference type="ARBA" id="ARBA00023052"/>
    </source>
</evidence>
<name>A0A7G1IFL3_MYCKA</name>
<organism evidence="5 6">
    <name type="scientific">Mycobacterium kansasii</name>
    <dbReference type="NCBI Taxonomy" id="1768"/>
    <lineage>
        <taxon>Bacteria</taxon>
        <taxon>Bacillati</taxon>
        <taxon>Actinomycetota</taxon>
        <taxon>Actinomycetes</taxon>
        <taxon>Mycobacteriales</taxon>
        <taxon>Mycobacteriaceae</taxon>
        <taxon>Mycobacterium</taxon>
    </lineage>
</organism>
<feature type="domain" description="Transketolase C-terminal" evidence="4">
    <location>
        <begin position="2"/>
        <end position="77"/>
    </location>
</feature>
<keyword evidence="3" id="KW-0786">Thiamine pyrophosphate</keyword>
<keyword evidence="2" id="KW-0560">Oxidoreductase</keyword>
<evidence type="ECO:0000256" key="1">
    <source>
        <dbReference type="ARBA" id="ARBA00001964"/>
    </source>
</evidence>
<gene>
    <name evidence="5" type="ORF">NIIDMKKI_36050</name>
</gene>
<dbReference type="PANTHER" id="PTHR43257">
    <property type="entry name" value="PYRUVATE DEHYDROGENASE E1 COMPONENT BETA SUBUNIT"/>
    <property type="match status" value="1"/>
</dbReference>
<evidence type="ECO:0000313" key="5">
    <source>
        <dbReference type="EMBL" id="BCI88399.1"/>
    </source>
</evidence>
<dbReference type="EMBL" id="AP023343">
    <property type="protein sequence ID" value="BCI88399.1"/>
    <property type="molecule type" value="Genomic_DNA"/>
</dbReference>
<comment type="cofactor">
    <cofactor evidence="1">
        <name>thiamine diphosphate</name>
        <dbReference type="ChEBI" id="CHEBI:58937"/>
    </cofactor>
</comment>